<dbReference type="AlphaFoldDB" id="A0A9E8MJM0"/>
<keyword evidence="1" id="KW-0472">Membrane</keyword>
<evidence type="ECO:0000313" key="3">
    <source>
        <dbReference type="Proteomes" id="UP001164706"/>
    </source>
</evidence>
<dbReference type="Proteomes" id="UP001164706">
    <property type="component" value="Chromosome"/>
</dbReference>
<dbReference type="RefSeq" id="WP_168915356.1">
    <property type="nucleotide sequence ID" value="NZ_CP113089.1"/>
</dbReference>
<accession>A0A9E8MJM0</accession>
<sequence>MKILAAVVSLALFFASFPLFAYAFWVPEQWAALVFFTGIMSVTLSLAIPFNLLGRRD</sequence>
<organism evidence="2 3">
    <name type="scientific">Microcella daejeonensis</name>
    <dbReference type="NCBI Taxonomy" id="2994971"/>
    <lineage>
        <taxon>Bacteria</taxon>
        <taxon>Bacillati</taxon>
        <taxon>Actinomycetota</taxon>
        <taxon>Actinomycetes</taxon>
        <taxon>Micrococcales</taxon>
        <taxon>Microbacteriaceae</taxon>
        <taxon>Microcella</taxon>
    </lineage>
</organism>
<feature type="transmembrane region" description="Helical" evidence="1">
    <location>
        <begin position="33"/>
        <end position="53"/>
    </location>
</feature>
<proteinExistence type="predicted"/>
<protein>
    <submittedName>
        <fullName evidence="2">Uncharacterized protein</fullName>
    </submittedName>
</protein>
<dbReference type="KEGG" id="mdb:OVN18_09275"/>
<evidence type="ECO:0000313" key="2">
    <source>
        <dbReference type="EMBL" id="WAB80756.1"/>
    </source>
</evidence>
<keyword evidence="3" id="KW-1185">Reference proteome</keyword>
<name>A0A9E8MJM0_9MICO</name>
<reference evidence="2" key="1">
    <citation type="submission" date="2022-11" db="EMBL/GenBank/DDBJ databases">
        <title>Description of Microcella daejonensis nov. sp, isolated from riverside soil.</title>
        <authorList>
            <person name="Molina K.M."/>
            <person name="Kim S.B."/>
        </authorList>
    </citation>
    <scope>NUCLEOTIDE SEQUENCE</scope>
    <source>
        <strain evidence="2">MMS21-STM12</strain>
    </source>
</reference>
<keyword evidence="1" id="KW-0812">Transmembrane</keyword>
<evidence type="ECO:0000256" key="1">
    <source>
        <dbReference type="SAM" id="Phobius"/>
    </source>
</evidence>
<dbReference type="EMBL" id="CP113089">
    <property type="protein sequence ID" value="WAB80756.1"/>
    <property type="molecule type" value="Genomic_DNA"/>
</dbReference>
<keyword evidence="1" id="KW-1133">Transmembrane helix</keyword>
<gene>
    <name evidence="2" type="ORF">OVN18_09275</name>
</gene>